<reference evidence="2 3" key="2">
    <citation type="submission" date="2019-03" db="EMBL/GenBank/DDBJ databases">
        <title>Horizontal Gene Transfer Machinery in Histophilus somni.</title>
        <authorList>
            <person name="Mostafa Nazari M."/>
            <person name="Liljebjelke K."/>
        </authorList>
    </citation>
    <scope>NUCLEOTIDE SEQUENCE [LARGE SCALE GENOMIC DNA]</scope>
    <source>
        <strain evidence="2 3">UOC-EPH-KLM-04</strain>
    </source>
</reference>
<dbReference type="AlphaFoldDB" id="A0A2K9VRK6"/>
<protein>
    <submittedName>
        <fullName evidence="1">Uncharacterized protein</fullName>
    </submittedName>
</protein>
<dbReference type="EMBL" id="SNRV01000015">
    <property type="protein sequence ID" value="TEW29464.1"/>
    <property type="molecule type" value="Genomic_DNA"/>
</dbReference>
<sequence>MNFPPTRWKILHQYQTELELWVEQATEEHIKQYLTEIHGCVYPDDWENVRISHMSSQTHIFHSCEHCLELISAILTISQLSRPDLNGLLCDRKL</sequence>
<accession>A0A2K9VRK6</accession>
<dbReference type="Proteomes" id="UP000297565">
    <property type="component" value="Unassembled WGS sequence"/>
</dbReference>
<dbReference type="EMBL" id="MF136609">
    <property type="protein sequence ID" value="AUV65104.1"/>
    <property type="molecule type" value="Genomic_DNA"/>
</dbReference>
<proteinExistence type="predicted"/>
<reference evidence="1" key="1">
    <citation type="submission" date="2017-05" db="EMBL/GenBank/DDBJ databases">
        <title>ICEHs1, an integrative conjugative element from clinical isolates of Histophilus somni confers metal and antimicrobial resistance.</title>
        <authorList>
            <person name="Bhatt K."/>
            <person name="Rawlyk N."/>
            <person name="Potter A."/>
            <person name="Liljebjelke K."/>
        </authorList>
    </citation>
    <scope>NUCLEOTIDE SEQUENCE</scope>
    <source>
        <strain evidence="1">AVI 1</strain>
    </source>
</reference>
<organism evidence="1">
    <name type="scientific">Histophilus somni</name>
    <name type="common">Haemophilus somnus</name>
    <dbReference type="NCBI Taxonomy" id="731"/>
    <lineage>
        <taxon>Bacteria</taxon>
        <taxon>Pseudomonadati</taxon>
        <taxon>Pseudomonadota</taxon>
        <taxon>Gammaproteobacteria</taxon>
        <taxon>Pasteurellales</taxon>
        <taxon>Pasteurellaceae</taxon>
        <taxon>Histophilus</taxon>
    </lineage>
</organism>
<name>A0A2K9VRK6_HISSO</name>
<gene>
    <name evidence="2" type="ORF">E2R48_06705</name>
    <name evidence="1" type="ORF">ICEHS1_48</name>
</gene>
<evidence type="ECO:0000313" key="3">
    <source>
        <dbReference type="Proteomes" id="UP000297565"/>
    </source>
</evidence>
<evidence type="ECO:0000313" key="1">
    <source>
        <dbReference type="EMBL" id="AUV65104.1"/>
    </source>
</evidence>
<evidence type="ECO:0000313" key="2">
    <source>
        <dbReference type="EMBL" id="TEW29464.1"/>
    </source>
</evidence>